<dbReference type="AlphaFoldDB" id="A0A484MS59"/>
<evidence type="ECO:0000313" key="3">
    <source>
        <dbReference type="Proteomes" id="UP000595140"/>
    </source>
</evidence>
<accession>A0A484MS59</accession>
<protein>
    <submittedName>
        <fullName evidence="1">Uncharacterized protein</fullName>
    </submittedName>
</protein>
<organism evidence="1 3">
    <name type="scientific">Cuscuta campestris</name>
    <dbReference type="NCBI Taxonomy" id="132261"/>
    <lineage>
        <taxon>Eukaryota</taxon>
        <taxon>Viridiplantae</taxon>
        <taxon>Streptophyta</taxon>
        <taxon>Embryophyta</taxon>
        <taxon>Tracheophyta</taxon>
        <taxon>Spermatophyta</taxon>
        <taxon>Magnoliopsida</taxon>
        <taxon>eudicotyledons</taxon>
        <taxon>Gunneridae</taxon>
        <taxon>Pentapetalae</taxon>
        <taxon>asterids</taxon>
        <taxon>lamiids</taxon>
        <taxon>Solanales</taxon>
        <taxon>Convolvulaceae</taxon>
        <taxon>Cuscuteae</taxon>
        <taxon>Cuscuta</taxon>
        <taxon>Cuscuta subgen. Grammica</taxon>
        <taxon>Cuscuta sect. Cleistogrammica</taxon>
    </lineage>
</organism>
<proteinExistence type="predicted"/>
<reference evidence="1 3" key="1">
    <citation type="submission" date="2018-04" db="EMBL/GenBank/DDBJ databases">
        <authorList>
            <person name="Vogel A."/>
        </authorList>
    </citation>
    <scope>NUCLEOTIDE SEQUENCE [LARGE SCALE GENOMIC DNA]</scope>
</reference>
<name>A0A484MS59_9ASTE</name>
<dbReference type="OrthoDB" id="1902342at2759"/>
<sequence length="197" mass="22598">MEAEPLTTEAIALTEKKMDMTLDDIIKMSKNDSYKVKNGKQRVSNKSHKFYNNGAHDKSDKFKRFMETKSSLRQGNLAKRRSSIHDNQFPLITQAARRAAVAPIRSRGFNRSRVAAQRVHSNFTSKVGFFVKQQAQYKLKPITKQKLQTLDSLFANMQEQRMKTLSLSQQHTYAARRNGSDGKSIVPPPWARGYFEN</sequence>
<dbReference type="Proteomes" id="UP000595140">
    <property type="component" value="Unassembled WGS sequence"/>
</dbReference>
<keyword evidence="3" id="KW-1185">Reference proteome</keyword>
<dbReference type="EMBL" id="OOIL02004170">
    <property type="protein sequence ID" value="VFQ90744.1"/>
    <property type="molecule type" value="Genomic_DNA"/>
</dbReference>
<evidence type="ECO:0000313" key="1">
    <source>
        <dbReference type="EMBL" id="VFQ90744.1"/>
    </source>
</evidence>
<gene>
    <name evidence="1" type="ORF">CCAM_LOCUS32520</name>
    <name evidence="2" type="ORF">CCAM_LOCUS32527</name>
</gene>
<dbReference type="EMBL" id="OOIL02004170">
    <property type="protein sequence ID" value="VFQ90751.1"/>
    <property type="molecule type" value="Genomic_DNA"/>
</dbReference>
<dbReference type="PANTHER" id="PTHR36048:SF1">
    <property type="entry name" value="RIBOSOME MATURATION FACTOR"/>
    <property type="match status" value="1"/>
</dbReference>
<dbReference type="PANTHER" id="PTHR36048">
    <property type="entry name" value="RIBOSOME MATURATION FACTOR"/>
    <property type="match status" value="1"/>
</dbReference>
<evidence type="ECO:0000313" key="2">
    <source>
        <dbReference type="EMBL" id="VFQ90751.1"/>
    </source>
</evidence>